<feature type="domain" description="DUF6250" evidence="2">
    <location>
        <begin position="82"/>
        <end position="247"/>
    </location>
</feature>
<organism evidence="3">
    <name type="scientific">mine drainage metagenome</name>
    <dbReference type="NCBI Taxonomy" id="410659"/>
    <lineage>
        <taxon>unclassified sequences</taxon>
        <taxon>metagenomes</taxon>
        <taxon>ecological metagenomes</taxon>
    </lineage>
</organism>
<evidence type="ECO:0000259" key="2">
    <source>
        <dbReference type="Pfam" id="PF19763"/>
    </source>
</evidence>
<name>A0A1J5SIE7_9ZZZZ</name>
<dbReference type="InterPro" id="IPR046217">
    <property type="entry name" value="DUF6250"/>
</dbReference>
<sequence>MPGLQRPLRSLRFLLFKQVWIGFGILWIVCFARANSLPVSPDARFAVVGVLASDEFNHGLAHWTAELEKGGSVTAAGGVLDIDVPRGCSLWFRKPFGGPILITYEATAVKAGGPNDRVSDLNCFWMARDSRTPGDLFASRRSGKFADYDVLRCYYVGLGGNYNTTTRFRRYVGRRGDRPLLPEHDLTAPEDLLKPNVPQQIALLAAGGTIEYYRNGKRLFAYEDPEPYTSGWFAFRTVWSHLRIRHFRVYRLEPSQRGRRTE</sequence>
<proteinExistence type="predicted"/>
<gene>
    <name evidence="3" type="ORF">GALL_97530</name>
</gene>
<accession>A0A1J5SIE7</accession>
<dbReference type="Pfam" id="PF19763">
    <property type="entry name" value="DUF6250"/>
    <property type="match status" value="1"/>
</dbReference>
<keyword evidence="1" id="KW-0472">Membrane</keyword>
<protein>
    <recommendedName>
        <fullName evidence="2">DUF6250 domain-containing protein</fullName>
    </recommendedName>
</protein>
<dbReference type="AlphaFoldDB" id="A0A1J5SIE7"/>
<feature type="transmembrane region" description="Helical" evidence="1">
    <location>
        <begin position="12"/>
        <end position="34"/>
    </location>
</feature>
<keyword evidence="1" id="KW-0812">Transmembrane</keyword>
<reference evidence="3" key="1">
    <citation type="submission" date="2016-10" db="EMBL/GenBank/DDBJ databases">
        <title>Sequence of Gallionella enrichment culture.</title>
        <authorList>
            <person name="Poehlein A."/>
            <person name="Muehling M."/>
            <person name="Daniel R."/>
        </authorList>
    </citation>
    <scope>NUCLEOTIDE SEQUENCE</scope>
</reference>
<evidence type="ECO:0000256" key="1">
    <source>
        <dbReference type="SAM" id="Phobius"/>
    </source>
</evidence>
<evidence type="ECO:0000313" key="3">
    <source>
        <dbReference type="EMBL" id="OIR08249.1"/>
    </source>
</evidence>
<dbReference type="Gene3D" id="2.60.120.200">
    <property type="match status" value="1"/>
</dbReference>
<comment type="caution">
    <text evidence="3">The sequence shown here is derived from an EMBL/GenBank/DDBJ whole genome shotgun (WGS) entry which is preliminary data.</text>
</comment>
<keyword evidence="1" id="KW-1133">Transmembrane helix</keyword>
<dbReference type="EMBL" id="MLJW01000033">
    <property type="protein sequence ID" value="OIR08249.1"/>
    <property type="molecule type" value="Genomic_DNA"/>
</dbReference>